<evidence type="ECO:0000313" key="1">
    <source>
        <dbReference type="EMBL" id="MDR6243874.1"/>
    </source>
</evidence>
<accession>A0ABU1IXH2</accession>
<sequence length="120" mass="13105">MESVSEEVQQLSIASLESTCRKLANAYQSALDKGASTTLIAKRLDAMRIGLDSLRNAWKGEPFTADGEKVVLSMNVLRGIIPSIEAQIARAKDGSPQHTLNQRRLVALQLAIASLEQRMI</sequence>
<protein>
    <recommendedName>
        <fullName evidence="3">DUF5082 domain-containing protein</fullName>
    </recommendedName>
</protein>
<reference evidence="1 2" key="1">
    <citation type="submission" date="2023-07" db="EMBL/GenBank/DDBJ databases">
        <title>Genomic Encyclopedia of Type Strains, Phase IV (KMG-IV): sequencing the most valuable type-strain genomes for metagenomic binning, comparative biology and taxonomic classification.</title>
        <authorList>
            <person name="Goeker M."/>
        </authorList>
    </citation>
    <scope>NUCLEOTIDE SEQUENCE [LARGE SCALE GENOMIC DNA]</scope>
    <source>
        <strain evidence="1 2">DSM 22170</strain>
    </source>
</reference>
<evidence type="ECO:0000313" key="2">
    <source>
        <dbReference type="Proteomes" id="UP001185028"/>
    </source>
</evidence>
<keyword evidence="2" id="KW-1185">Reference proteome</keyword>
<organism evidence="1 2">
    <name type="scientific">Paenibacillus hunanensis</name>
    <dbReference type="NCBI Taxonomy" id="539262"/>
    <lineage>
        <taxon>Bacteria</taxon>
        <taxon>Bacillati</taxon>
        <taxon>Bacillota</taxon>
        <taxon>Bacilli</taxon>
        <taxon>Bacillales</taxon>
        <taxon>Paenibacillaceae</taxon>
        <taxon>Paenibacillus</taxon>
    </lineage>
</organism>
<proteinExistence type="predicted"/>
<dbReference type="EMBL" id="JAVDQH010000006">
    <property type="protein sequence ID" value="MDR6243874.1"/>
    <property type="molecule type" value="Genomic_DNA"/>
</dbReference>
<name>A0ABU1IXH2_9BACL</name>
<comment type="caution">
    <text evidence="1">The sequence shown here is derived from an EMBL/GenBank/DDBJ whole genome shotgun (WGS) entry which is preliminary data.</text>
</comment>
<gene>
    <name evidence="1" type="ORF">JOC58_001767</name>
</gene>
<dbReference type="Proteomes" id="UP001185028">
    <property type="component" value="Unassembled WGS sequence"/>
</dbReference>
<evidence type="ECO:0008006" key="3">
    <source>
        <dbReference type="Google" id="ProtNLM"/>
    </source>
</evidence>
<dbReference type="RefSeq" id="WP_188775971.1">
    <property type="nucleotide sequence ID" value="NZ_BMMB01000005.1"/>
</dbReference>